<dbReference type="STRING" id="335541.Swol_2371"/>
<dbReference type="OrthoDB" id="9768127at2"/>
<dbReference type="Pfam" id="PF14450">
    <property type="entry name" value="FtsA"/>
    <property type="match status" value="1"/>
</dbReference>
<dbReference type="Gene3D" id="3.30.420.40">
    <property type="match status" value="2"/>
</dbReference>
<keyword evidence="3" id="KW-1185">Reference proteome</keyword>
<dbReference type="Proteomes" id="UP000001968">
    <property type="component" value="Chromosome"/>
</dbReference>
<dbReference type="AlphaFoldDB" id="Q0AUE4"/>
<dbReference type="RefSeq" id="WP_011641744.1">
    <property type="nucleotide sequence ID" value="NC_008346.1"/>
</dbReference>
<dbReference type="EMBL" id="CP000448">
    <property type="protein sequence ID" value="ABI69660.1"/>
    <property type="molecule type" value="Genomic_DNA"/>
</dbReference>
<reference evidence="3" key="1">
    <citation type="journal article" date="2010" name="Environ. Microbiol.">
        <title>The genome of Syntrophomonas wolfei: new insights into syntrophic metabolism and biohydrogen production.</title>
        <authorList>
            <person name="Sieber J.R."/>
            <person name="Sims D.R."/>
            <person name="Han C."/>
            <person name="Kim E."/>
            <person name="Lykidis A."/>
            <person name="Lapidus A.L."/>
            <person name="McDonnald E."/>
            <person name="Rohlin L."/>
            <person name="Culley D.E."/>
            <person name="Gunsalus R."/>
            <person name="McInerney M.J."/>
        </authorList>
    </citation>
    <scope>NUCLEOTIDE SEQUENCE [LARGE SCALE GENOMIC DNA]</scope>
    <source>
        <strain evidence="3">DSM 2245B / Goettingen</strain>
    </source>
</reference>
<evidence type="ECO:0000313" key="2">
    <source>
        <dbReference type="EMBL" id="ABI69660.1"/>
    </source>
</evidence>
<dbReference type="CDD" id="cd24004">
    <property type="entry name" value="ASKHA_NBD_PilM-like"/>
    <property type="match status" value="1"/>
</dbReference>
<evidence type="ECO:0000259" key="1">
    <source>
        <dbReference type="SMART" id="SM00842"/>
    </source>
</evidence>
<sequence>MDGKKIFALDIGTRKIMGLVMQEKSGSYEVLSSTIMEHKTRAMMDGQIHDVEEVARGIQSIKEQIEAELQIKLESAAVAAAGRALKTSLGQVVKRRPVMSEISPEEVRALEIEAVHRAQYLLGQEEGRQNVQGDYFCVGYSIISYCLEEQEIGNLVGQVGSEYGVHVIATFLPRVVVDSLFSALKKAGLEVYSLTLEPIAALSLAIPPSMRLLNLALVDIGAGTSDIAIVKNGSIYAYAMVPQGGDKLTESLAATYLLDFNHAEKIKRLLSQQSDIEITDVLGNCSKLQSSEVLQELQPVLNQLLENISHNILELNQKPPDAVICIGGGSLTPSLASSLAEHLNLPHNRVGIKSSDNLEGITLEKDYLKGPQGVTPLGIAYYSFSRVPVPFIKVSVNGREVPVWNLGKLDVSAALLSSGINLGSIYGKPGLGKTIEVNGEVKVFKGEMGTPPLIKLNDSPAFLESTIEEGARIEFIPGKDGKEARVMLQDLLSLSEGEVFVNGEALHLKPLVLINGEEVKADEEIPDRARVLFKPLNRLANILTLAGVGEHWLQEKTYHYYLNDEERTLQWVPVKVLVNGEPGQLNQEVSFGSQLSFSLSQLRPQIKDACSGLEDLRLQVKVNGQMLSLEGKGALIKLQDRVVNLEEELEDGVHLIIDKEKSSAILSDVFRFFEIETSMTGALKMKVDGKEAGFTTPIFNGSVVEIVWEE</sequence>
<feature type="domain" description="SHS2" evidence="1">
    <location>
        <begin position="6"/>
        <end position="206"/>
    </location>
</feature>
<dbReference type="PANTHER" id="PTHR32432">
    <property type="entry name" value="CELL DIVISION PROTEIN FTSA-RELATED"/>
    <property type="match status" value="1"/>
</dbReference>
<dbReference type="InterPro" id="IPR043129">
    <property type="entry name" value="ATPase_NBD"/>
</dbReference>
<proteinExistence type="predicted"/>
<name>Q0AUE4_SYNWW</name>
<evidence type="ECO:0000313" key="3">
    <source>
        <dbReference type="Proteomes" id="UP000001968"/>
    </source>
</evidence>
<dbReference type="SUPFAM" id="SSF53067">
    <property type="entry name" value="Actin-like ATPase domain"/>
    <property type="match status" value="2"/>
</dbReference>
<protein>
    <recommendedName>
        <fullName evidence="1">SHS2 domain-containing protein</fullName>
    </recommendedName>
</protein>
<gene>
    <name evidence="2" type="ordered locus">Swol_2371</name>
</gene>
<dbReference type="InterPro" id="IPR003494">
    <property type="entry name" value="SHS2_FtsA"/>
</dbReference>
<accession>Q0AUE4</accession>
<dbReference type="PANTHER" id="PTHR32432:SF3">
    <property type="entry name" value="ETHANOLAMINE UTILIZATION PROTEIN EUTJ"/>
    <property type="match status" value="1"/>
</dbReference>
<dbReference type="HOGENOM" id="CLU_010661_0_0_9"/>
<dbReference type="GO" id="GO:0051301">
    <property type="term" value="P:cell division"/>
    <property type="evidence" value="ECO:0007669"/>
    <property type="project" value="InterPro"/>
</dbReference>
<dbReference type="InterPro" id="IPR050696">
    <property type="entry name" value="FtsA/MreB"/>
</dbReference>
<dbReference type="KEGG" id="swo:Swol_2371"/>
<dbReference type="eggNOG" id="COG0849">
    <property type="taxonomic scope" value="Bacteria"/>
</dbReference>
<dbReference type="SMART" id="SM00842">
    <property type="entry name" value="FtsA"/>
    <property type="match status" value="1"/>
</dbReference>
<organism evidence="2 3">
    <name type="scientific">Syntrophomonas wolfei subsp. wolfei (strain DSM 2245B / Goettingen)</name>
    <dbReference type="NCBI Taxonomy" id="335541"/>
    <lineage>
        <taxon>Bacteria</taxon>
        <taxon>Bacillati</taxon>
        <taxon>Bacillota</taxon>
        <taxon>Clostridia</taxon>
        <taxon>Eubacteriales</taxon>
        <taxon>Syntrophomonadaceae</taxon>
        <taxon>Syntrophomonas</taxon>
    </lineage>
</organism>